<keyword evidence="2" id="KW-1185">Reference proteome</keyword>
<dbReference type="EMBL" id="BAAAMR010000087">
    <property type="protein sequence ID" value="GAA2159725.1"/>
    <property type="molecule type" value="Genomic_DNA"/>
</dbReference>
<organism evidence="1 2">
    <name type="scientific">Actinomadura napierensis</name>
    <dbReference type="NCBI Taxonomy" id="267854"/>
    <lineage>
        <taxon>Bacteria</taxon>
        <taxon>Bacillati</taxon>
        <taxon>Actinomycetota</taxon>
        <taxon>Actinomycetes</taxon>
        <taxon>Streptosporangiales</taxon>
        <taxon>Thermomonosporaceae</taxon>
        <taxon>Actinomadura</taxon>
    </lineage>
</organism>
<evidence type="ECO:0000313" key="2">
    <source>
        <dbReference type="Proteomes" id="UP001501020"/>
    </source>
</evidence>
<gene>
    <name evidence="1" type="ORF">GCM10009727_71850</name>
</gene>
<proteinExistence type="predicted"/>
<accession>A0ABP5M1Z7</accession>
<dbReference type="Proteomes" id="UP001501020">
    <property type="component" value="Unassembled WGS sequence"/>
</dbReference>
<protein>
    <submittedName>
        <fullName evidence="1">Uncharacterized protein</fullName>
    </submittedName>
</protein>
<evidence type="ECO:0000313" key="1">
    <source>
        <dbReference type="EMBL" id="GAA2159725.1"/>
    </source>
</evidence>
<comment type="caution">
    <text evidence="1">The sequence shown here is derived from an EMBL/GenBank/DDBJ whole genome shotgun (WGS) entry which is preliminary data.</text>
</comment>
<reference evidence="2" key="1">
    <citation type="journal article" date="2019" name="Int. J. Syst. Evol. Microbiol.">
        <title>The Global Catalogue of Microorganisms (GCM) 10K type strain sequencing project: providing services to taxonomists for standard genome sequencing and annotation.</title>
        <authorList>
            <consortium name="The Broad Institute Genomics Platform"/>
            <consortium name="The Broad Institute Genome Sequencing Center for Infectious Disease"/>
            <person name="Wu L."/>
            <person name="Ma J."/>
        </authorList>
    </citation>
    <scope>NUCLEOTIDE SEQUENCE [LARGE SCALE GENOMIC DNA]</scope>
    <source>
        <strain evidence="2">JCM 13850</strain>
    </source>
</reference>
<sequence>MLLLTEEQNQPVGGVAGYSEAATSRWVANGSPGETAARIASSARPVTQPILTQSIRTVDADSWYELRELVDWSVRSPVELSPLRFCRVSVIIAA</sequence>
<name>A0ABP5M1Z7_9ACTN</name>